<proteinExistence type="inferred from homology"/>
<evidence type="ECO:0000256" key="4">
    <source>
        <dbReference type="ARBA" id="ARBA00022692"/>
    </source>
</evidence>
<evidence type="ECO:0000256" key="6">
    <source>
        <dbReference type="ARBA" id="ARBA00023136"/>
    </source>
</evidence>
<dbReference type="Proteomes" id="UP000319817">
    <property type="component" value="Chromosome"/>
</dbReference>
<feature type="transmembrane region" description="Helical" evidence="7">
    <location>
        <begin position="117"/>
        <end position="135"/>
    </location>
</feature>
<protein>
    <submittedName>
        <fullName evidence="8">Teichuronic acid biosynthesis protein TuaB</fullName>
    </submittedName>
</protein>
<feature type="transmembrane region" description="Helical" evidence="7">
    <location>
        <begin position="446"/>
        <end position="462"/>
    </location>
</feature>
<dbReference type="InterPro" id="IPR050833">
    <property type="entry name" value="Poly_Biosynth_Transport"/>
</dbReference>
<comment type="subcellular location">
    <subcellularLocation>
        <location evidence="1">Cell membrane</location>
        <topology evidence="1">Multi-pass membrane protein</topology>
    </subcellularLocation>
</comment>
<dbReference type="RefSeq" id="WP_419189627.1">
    <property type="nucleotide sequence ID" value="NZ_CP036526.1"/>
</dbReference>
<feature type="transmembrane region" description="Helical" evidence="7">
    <location>
        <begin position="71"/>
        <end position="97"/>
    </location>
</feature>
<evidence type="ECO:0000256" key="2">
    <source>
        <dbReference type="ARBA" id="ARBA00007430"/>
    </source>
</evidence>
<keyword evidence="9" id="KW-1185">Reference proteome</keyword>
<dbReference type="AlphaFoldDB" id="A0A517NNV2"/>
<evidence type="ECO:0000313" key="8">
    <source>
        <dbReference type="EMBL" id="QDT08783.1"/>
    </source>
</evidence>
<evidence type="ECO:0000313" key="9">
    <source>
        <dbReference type="Proteomes" id="UP000319817"/>
    </source>
</evidence>
<keyword evidence="5 7" id="KW-1133">Transmembrane helix</keyword>
<name>A0A517NNV2_9BACT</name>
<comment type="similarity">
    <text evidence="2">Belongs to the polysaccharide synthase family.</text>
</comment>
<feature type="transmembrane region" description="Helical" evidence="7">
    <location>
        <begin position="324"/>
        <end position="344"/>
    </location>
</feature>
<feature type="transmembrane region" description="Helical" evidence="7">
    <location>
        <begin position="415"/>
        <end position="434"/>
    </location>
</feature>
<keyword evidence="4 7" id="KW-0812">Transmembrane</keyword>
<evidence type="ECO:0000256" key="5">
    <source>
        <dbReference type="ARBA" id="ARBA00022989"/>
    </source>
</evidence>
<keyword evidence="3" id="KW-1003">Cell membrane</keyword>
<keyword evidence="6 7" id="KW-0472">Membrane</keyword>
<dbReference type="PANTHER" id="PTHR30250:SF10">
    <property type="entry name" value="LIPOPOLYSACCHARIDE BIOSYNTHESIS PROTEIN WZXC"/>
    <property type="match status" value="1"/>
</dbReference>
<feature type="transmembrane region" description="Helical" evidence="7">
    <location>
        <begin position="364"/>
        <end position="382"/>
    </location>
</feature>
<dbReference type="Pfam" id="PF13440">
    <property type="entry name" value="Polysacc_synt_3"/>
    <property type="match status" value="1"/>
</dbReference>
<dbReference type="PANTHER" id="PTHR30250">
    <property type="entry name" value="PST FAMILY PREDICTED COLANIC ACID TRANSPORTER"/>
    <property type="match status" value="1"/>
</dbReference>
<reference evidence="8 9" key="1">
    <citation type="submission" date="2019-02" db="EMBL/GenBank/DDBJ databases">
        <title>Deep-cultivation of Planctomycetes and their phenomic and genomic characterization uncovers novel biology.</title>
        <authorList>
            <person name="Wiegand S."/>
            <person name="Jogler M."/>
            <person name="Boedeker C."/>
            <person name="Pinto D."/>
            <person name="Vollmers J."/>
            <person name="Rivas-Marin E."/>
            <person name="Kohn T."/>
            <person name="Peeters S.H."/>
            <person name="Heuer A."/>
            <person name="Rast P."/>
            <person name="Oberbeckmann S."/>
            <person name="Bunk B."/>
            <person name="Jeske O."/>
            <person name="Meyerdierks A."/>
            <person name="Storesund J.E."/>
            <person name="Kallscheuer N."/>
            <person name="Luecker S."/>
            <person name="Lage O.M."/>
            <person name="Pohl T."/>
            <person name="Merkel B.J."/>
            <person name="Hornburger P."/>
            <person name="Mueller R.-W."/>
            <person name="Bruemmer F."/>
            <person name="Labrenz M."/>
            <person name="Spormann A.M."/>
            <person name="Op den Camp H."/>
            <person name="Overmann J."/>
            <person name="Amann R."/>
            <person name="Jetten M.S.M."/>
            <person name="Mascher T."/>
            <person name="Medema M.H."/>
            <person name="Devos D.P."/>
            <person name="Kaster A.-K."/>
            <person name="Ovreas L."/>
            <person name="Rohde M."/>
            <person name="Galperin M.Y."/>
            <person name="Jogler C."/>
        </authorList>
    </citation>
    <scope>NUCLEOTIDE SEQUENCE [LARGE SCALE GENOMIC DNA]</scope>
    <source>
        <strain evidence="8 9">K23_9</strain>
    </source>
</reference>
<evidence type="ECO:0000256" key="3">
    <source>
        <dbReference type="ARBA" id="ARBA00022475"/>
    </source>
</evidence>
<dbReference type="GO" id="GO:0005886">
    <property type="term" value="C:plasma membrane"/>
    <property type="evidence" value="ECO:0007669"/>
    <property type="project" value="UniProtKB-SubCell"/>
</dbReference>
<sequence length="505" mass="55044">MRSASTIAVPLENRSESVSGARFRDAATLPSIKHHNSVLNASAWSMIGYGASQFLRLGNNMILSYLLVPEAFGTMAIINLVIVGLGMFSTIGAGPCIIQNAKGDEPSFLNTAWTLQLIRGVVIAICAGLLAWPVANFYREPALLLLIPVAALTSIIDAACSTSIFTLQRHLNLKSLAGLEIISQIAGSICMCSIAWFYPSVWALVAGAIAMTLTRTTISHFLLRDYSNRIEWNQEHARQLFRFGKWIFVSTLLAFGAMQIDRMMMGRLFDIPTLGLYSFALAIATMPQMLVEKLCMSIMYPLLSKCQRESPSKLASELQVAREVILVIGMALLISVFATCRIFFETFYHTDYHLAGEICQWLCAAAWFVMLSLTLSRALVALGNTRALASFNLARLTGSFAASLLGLRIAGFPGFIAGLAVGSALGHVAIVASLARHRIVLLRQDARLTAILAGAIMLSALFQNSSQISLPFQLVANGLLCVTFWAWAINEVIQYRSRTPVSMSS</sequence>
<feature type="transmembrane region" description="Helical" evidence="7">
    <location>
        <begin position="141"/>
        <end position="165"/>
    </location>
</feature>
<evidence type="ECO:0000256" key="7">
    <source>
        <dbReference type="SAM" id="Phobius"/>
    </source>
</evidence>
<dbReference type="EMBL" id="CP036526">
    <property type="protein sequence ID" value="QDT08783.1"/>
    <property type="molecule type" value="Genomic_DNA"/>
</dbReference>
<evidence type="ECO:0000256" key="1">
    <source>
        <dbReference type="ARBA" id="ARBA00004651"/>
    </source>
</evidence>
<accession>A0A517NNV2</accession>
<feature type="transmembrane region" description="Helical" evidence="7">
    <location>
        <begin position="177"/>
        <end position="198"/>
    </location>
</feature>
<feature type="transmembrane region" description="Helical" evidence="7">
    <location>
        <begin position="468"/>
        <end position="488"/>
    </location>
</feature>
<organism evidence="8 9">
    <name type="scientific">Stieleria marina</name>
    <dbReference type="NCBI Taxonomy" id="1930275"/>
    <lineage>
        <taxon>Bacteria</taxon>
        <taxon>Pseudomonadati</taxon>
        <taxon>Planctomycetota</taxon>
        <taxon>Planctomycetia</taxon>
        <taxon>Pirellulales</taxon>
        <taxon>Pirellulaceae</taxon>
        <taxon>Stieleria</taxon>
    </lineage>
</organism>
<gene>
    <name evidence="8" type="primary">tuaB</name>
    <name evidence="8" type="ORF">K239x_07250</name>
</gene>